<evidence type="ECO:0000256" key="6">
    <source>
        <dbReference type="PIRNR" id="PIRNR002854"/>
    </source>
</evidence>
<evidence type="ECO:0000256" key="3">
    <source>
        <dbReference type="ARBA" id="ARBA00023136"/>
    </source>
</evidence>
<dbReference type="InterPro" id="IPR004872">
    <property type="entry name" value="Lipoprotein_NlpA"/>
</dbReference>
<protein>
    <recommendedName>
        <fullName evidence="6">Lipoprotein</fullName>
    </recommendedName>
</protein>
<dbReference type="SUPFAM" id="SSF53850">
    <property type="entry name" value="Periplasmic binding protein-like II"/>
    <property type="match status" value="1"/>
</dbReference>
<dbReference type="PROSITE" id="PS51257">
    <property type="entry name" value="PROKAR_LIPOPROTEIN"/>
    <property type="match status" value="1"/>
</dbReference>
<keyword evidence="2 8" id="KW-0732">Signal</keyword>
<keyword evidence="3" id="KW-0472">Membrane</keyword>
<dbReference type="OrthoDB" id="9812878at2"/>
<evidence type="ECO:0000256" key="7">
    <source>
        <dbReference type="PIRSR" id="PIRSR002854-1"/>
    </source>
</evidence>
<reference evidence="9 10" key="1">
    <citation type="submission" date="2017-01" db="EMBL/GenBank/DDBJ databases">
        <title>Bacillus phylogenomics.</title>
        <authorList>
            <person name="Dunlap C."/>
        </authorList>
    </citation>
    <scope>NUCLEOTIDE SEQUENCE [LARGE SCALE GENOMIC DNA]</scope>
    <source>
        <strain evidence="9 10">NRRL B-41282</strain>
    </source>
</reference>
<evidence type="ECO:0000256" key="5">
    <source>
        <dbReference type="ARBA" id="ARBA00023288"/>
    </source>
</evidence>
<evidence type="ECO:0000256" key="2">
    <source>
        <dbReference type="ARBA" id="ARBA00022729"/>
    </source>
</evidence>
<proteinExistence type="inferred from homology"/>
<feature type="signal peptide" evidence="8">
    <location>
        <begin position="1"/>
        <end position="21"/>
    </location>
</feature>
<dbReference type="GO" id="GO:0016020">
    <property type="term" value="C:membrane"/>
    <property type="evidence" value="ECO:0007669"/>
    <property type="project" value="UniProtKB-SubCell"/>
</dbReference>
<organism evidence="9 10">
    <name type="scientific">Bacillus swezeyi</name>
    <dbReference type="NCBI Taxonomy" id="1925020"/>
    <lineage>
        <taxon>Bacteria</taxon>
        <taxon>Bacillati</taxon>
        <taxon>Bacillota</taxon>
        <taxon>Bacilli</taxon>
        <taxon>Bacillales</taxon>
        <taxon>Bacillaceae</taxon>
        <taxon>Bacillus</taxon>
    </lineage>
</organism>
<keyword evidence="5 6" id="KW-0449">Lipoprotein</keyword>
<dbReference type="Gene3D" id="3.40.190.10">
    <property type="entry name" value="Periplasmic binding protein-like II"/>
    <property type="match status" value="2"/>
</dbReference>
<dbReference type="PIRSF" id="PIRSF002854">
    <property type="entry name" value="MetQ"/>
    <property type="match status" value="1"/>
</dbReference>
<dbReference type="Proteomes" id="UP000187367">
    <property type="component" value="Unassembled WGS sequence"/>
</dbReference>
<keyword evidence="4" id="KW-0564">Palmitate</keyword>
<dbReference type="Pfam" id="PF03180">
    <property type="entry name" value="Lipoprotein_9"/>
    <property type="match status" value="1"/>
</dbReference>
<dbReference type="AlphaFoldDB" id="A0A1R1RWR9"/>
<dbReference type="EMBL" id="MTJL01000029">
    <property type="protein sequence ID" value="OMI03305.1"/>
    <property type="molecule type" value="Genomic_DNA"/>
</dbReference>
<dbReference type="PANTHER" id="PTHR30429">
    <property type="entry name" value="D-METHIONINE-BINDING LIPOPROTEIN METQ"/>
    <property type="match status" value="1"/>
</dbReference>
<gene>
    <name evidence="9" type="ORF">BW143_14940</name>
</gene>
<evidence type="ECO:0000256" key="4">
    <source>
        <dbReference type="ARBA" id="ARBA00023139"/>
    </source>
</evidence>
<evidence type="ECO:0000313" key="10">
    <source>
        <dbReference type="Proteomes" id="UP000187367"/>
    </source>
</evidence>
<comment type="caution">
    <text evidence="9">The sequence shown here is derived from an EMBL/GenBank/DDBJ whole genome shotgun (WGS) entry which is preliminary data.</text>
</comment>
<feature type="lipid moiety-binding region" description="S-diacylglycerol cysteine" evidence="7">
    <location>
        <position position="23"/>
    </location>
</feature>
<accession>A0A1R1RWR9</accession>
<evidence type="ECO:0000256" key="1">
    <source>
        <dbReference type="ARBA" id="ARBA00004635"/>
    </source>
</evidence>
<keyword evidence="10" id="KW-1185">Reference proteome</keyword>
<comment type="similarity">
    <text evidence="6">Belongs to the nlpA lipoprotein family.</text>
</comment>
<feature type="chain" id="PRO_5043149262" description="Lipoprotein" evidence="8">
    <location>
        <begin position="22"/>
        <end position="273"/>
    </location>
</feature>
<dbReference type="RefSeq" id="WP_076761378.1">
    <property type="nucleotide sequence ID" value="NZ_JARMDZ010000016.1"/>
</dbReference>
<comment type="subcellular location">
    <subcellularLocation>
        <location evidence="1">Membrane</location>
        <topology evidence="1">Lipid-anchor</topology>
    </subcellularLocation>
</comment>
<name>A0A1R1RWR9_9BACI</name>
<accession>A0A1R1QH69</accession>
<evidence type="ECO:0000256" key="8">
    <source>
        <dbReference type="SAM" id="SignalP"/>
    </source>
</evidence>
<sequence>MKKYVKWASALVLTSIITLLAACGNSAESGGKTIRIGATAGPYYDMVTKAIQPELEKKGYKVETIEFTDYVQPNTALSEGELDANLFQHEVFMKAYNRENHKNLTGLMTVPTAPMGLYSEKYQDLKDVEAGAEVAIPNDPANAARAFLTLKDQGLIKLKNNIDTLKASVHDIAENPKKLTFKQLESANLPRAVEDLDIAAVPGNFALSANMKLQDALALENMPDRYRNQVVVDGKNKDKQFAEDLKEVIKSKAFEETIDQAFAGFGKPKWMTE</sequence>
<evidence type="ECO:0000313" key="9">
    <source>
        <dbReference type="EMBL" id="OMI03305.1"/>
    </source>
</evidence>
<dbReference type="PANTHER" id="PTHR30429:SF0">
    <property type="entry name" value="METHIONINE-BINDING LIPOPROTEIN METQ"/>
    <property type="match status" value="1"/>
</dbReference>